<dbReference type="RefSeq" id="WP_003783970.1">
    <property type="nucleotide sequence ID" value="NZ_GL870929.1"/>
</dbReference>
<keyword evidence="3" id="KW-1185">Reference proteome</keyword>
<dbReference type="InterPro" id="IPR058186">
    <property type="entry name" value="MIGRI"/>
</dbReference>
<proteinExistence type="predicted"/>
<dbReference type="Proteomes" id="UP000004088">
    <property type="component" value="Unassembled WGS sequence"/>
</dbReference>
<keyword evidence="1" id="KW-0812">Transmembrane</keyword>
<sequence>MNILTRYAITVLVLCLLGWTVCRFFSRRHRQVVHETVSLVAKILLLVAAFVLLRAAWQG</sequence>
<evidence type="ECO:0000313" key="3">
    <source>
        <dbReference type="Proteomes" id="UP000004088"/>
    </source>
</evidence>
<evidence type="ECO:0000256" key="1">
    <source>
        <dbReference type="SAM" id="Phobius"/>
    </source>
</evidence>
<organism evidence="2 3">
    <name type="scientific">Kingella denitrificans ATCC 33394</name>
    <dbReference type="NCBI Taxonomy" id="888741"/>
    <lineage>
        <taxon>Bacteria</taxon>
        <taxon>Pseudomonadati</taxon>
        <taxon>Pseudomonadota</taxon>
        <taxon>Betaproteobacteria</taxon>
        <taxon>Neisseriales</taxon>
        <taxon>Neisseriaceae</taxon>
        <taxon>Kingella</taxon>
    </lineage>
</organism>
<comment type="caution">
    <text evidence="2">The sequence shown here is derived from an EMBL/GenBank/DDBJ whole genome shotgun (WGS) entry which is preliminary data.</text>
</comment>
<gene>
    <name evidence="2" type="ORF">HMPREF9098_1953</name>
</gene>
<evidence type="ECO:0000313" key="2">
    <source>
        <dbReference type="EMBL" id="EGC16583.1"/>
    </source>
</evidence>
<accession>F0F1G8</accession>
<dbReference type="AlphaFoldDB" id="F0F1G8"/>
<dbReference type="STRING" id="888741.HMPREF9098_1953"/>
<dbReference type="HOGENOM" id="CLU_2954377_0_0_4"/>
<feature type="transmembrane region" description="Helical" evidence="1">
    <location>
        <begin position="37"/>
        <end position="57"/>
    </location>
</feature>
<keyword evidence="1" id="KW-1133">Transmembrane helix</keyword>
<dbReference type="NCBIfam" id="NF047648">
    <property type="entry name" value="MIGRI_fam"/>
    <property type="match status" value="1"/>
</dbReference>
<name>F0F1G8_9NEIS</name>
<keyword evidence="1" id="KW-0472">Membrane</keyword>
<protein>
    <submittedName>
        <fullName evidence="2">Uncharacterized protein</fullName>
    </submittedName>
</protein>
<dbReference type="EMBL" id="AEWV01000040">
    <property type="protein sequence ID" value="EGC16583.1"/>
    <property type="molecule type" value="Genomic_DNA"/>
</dbReference>
<reference evidence="2 3" key="1">
    <citation type="submission" date="2011-01" db="EMBL/GenBank/DDBJ databases">
        <authorList>
            <person name="Muzny D."/>
            <person name="Qin X."/>
            <person name="Deng J."/>
            <person name="Jiang H."/>
            <person name="Liu Y."/>
            <person name="Qu J."/>
            <person name="Song X.-Z."/>
            <person name="Zhang L."/>
            <person name="Thornton R."/>
            <person name="Coyle M."/>
            <person name="Francisco L."/>
            <person name="Jackson L."/>
            <person name="Javaid M."/>
            <person name="Korchina V."/>
            <person name="Kovar C."/>
            <person name="Mata R."/>
            <person name="Mathew T."/>
            <person name="Ngo R."/>
            <person name="Nguyen L."/>
            <person name="Nguyen N."/>
            <person name="Okwuonu G."/>
            <person name="Ongeri F."/>
            <person name="Pham C."/>
            <person name="Simmons D."/>
            <person name="Wilczek-Boney K."/>
            <person name="Hale W."/>
            <person name="Jakkamsetti A."/>
            <person name="Pham P."/>
            <person name="Ruth R."/>
            <person name="San Lucas F."/>
            <person name="Warren J."/>
            <person name="Zhang J."/>
            <person name="Zhao Z."/>
            <person name="Zhou C."/>
            <person name="Zhu D."/>
            <person name="Lee S."/>
            <person name="Bess C."/>
            <person name="Blankenburg K."/>
            <person name="Forbes L."/>
            <person name="Fu Q."/>
            <person name="Gubbala S."/>
            <person name="Hirani K."/>
            <person name="Jayaseelan J.C."/>
            <person name="Lara F."/>
            <person name="Munidasa M."/>
            <person name="Palculict T."/>
            <person name="Patil S."/>
            <person name="Pu L.-L."/>
            <person name="Saada N."/>
            <person name="Tang L."/>
            <person name="Weissenberger G."/>
            <person name="Zhu Y."/>
            <person name="Hemphill L."/>
            <person name="Shang Y."/>
            <person name="Youmans B."/>
            <person name="Ayvaz T."/>
            <person name="Ross M."/>
            <person name="Santibanez J."/>
            <person name="Aqrawi P."/>
            <person name="Gross S."/>
            <person name="Joshi V."/>
            <person name="Fowler G."/>
            <person name="Nazareth L."/>
            <person name="Reid J."/>
            <person name="Worley K."/>
            <person name="Petrosino J."/>
            <person name="Highlander S."/>
            <person name="Gibbs R."/>
        </authorList>
    </citation>
    <scope>NUCLEOTIDE SEQUENCE [LARGE SCALE GENOMIC DNA]</scope>
    <source>
        <strain evidence="2 3">ATCC 33394</strain>
    </source>
</reference>
<feature type="transmembrane region" description="Helical" evidence="1">
    <location>
        <begin position="6"/>
        <end position="25"/>
    </location>
</feature>